<sequence length="376" mass="41401">MTKKTAMFPLFQLEPAYITIFQGAILYFTFIISTVDIFVPSITAAVAGRDSWISAIVSVILASPVALTIITLALRFPRRSFIEYSQMVLGVWAGRLVGLLYLFLILVIGATTARELEEIMSIAFFTHTPQVIFGIIGVGLSAYLVWNGLEVIGRVNGILLPVGLLLLLFVAAAVLPGAKLDQYLPILEYGYGPPARGAIILMAYLLEGFILIYILPLIRQPHQVFKAFTITLPLLGLALLTGTVSIPVFGLEATFRLLMPAIELAREIQIPGLPRSDILIMLGWYAGILVRIAVAHYLLALLTAQWAGLRNYKPLVLPFGVIIVALSQLMFNNTGEVIQFIGNSLVYTLLFFEFVIPFFILVISWVRNIEEKGGVS</sequence>
<evidence type="ECO:0000256" key="5">
    <source>
        <dbReference type="ARBA" id="ARBA00023136"/>
    </source>
</evidence>
<feature type="transmembrane region" description="Helical" evidence="6">
    <location>
        <begin position="122"/>
        <end position="146"/>
    </location>
</feature>
<keyword evidence="2" id="KW-0813">Transport</keyword>
<protein>
    <submittedName>
        <fullName evidence="7">Spore germination protein KB</fullName>
    </submittedName>
</protein>
<dbReference type="PANTHER" id="PTHR34975:SF2">
    <property type="entry name" value="SPORE GERMINATION PROTEIN A2"/>
    <property type="match status" value="1"/>
</dbReference>
<evidence type="ECO:0000256" key="6">
    <source>
        <dbReference type="SAM" id="Phobius"/>
    </source>
</evidence>
<feature type="transmembrane region" description="Helical" evidence="6">
    <location>
        <begin position="230"/>
        <end position="250"/>
    </location>
</feature>
<comment type="subcellular location">
    <subcellularLocation>
        <location evidence="1">Membrane</location>
        <topology evidence="1">Multi-pass membrane protein</topology>
    </subcellularLocation>
</comment>
<feature type="transmembrane region" description="Helical" evidence="6">
    <location>
        <begin position="198"/>
        <end position="218"/>
    </location>
</feature>
<evidence type="ECO:0000256" key="3">
    <source>
        <dbReference type="ARBA" id="ARBA00022692"/>
    </source>
</evidence>
<gene>
    <name evidence="7" type="ORF">SCFA_630011</name>
</gene>
<feature type="transmembrane region" description="Helical" evidence="6">
    <location>
        <begin position="344"/>
        <end position="366"/>
    </location>
</feature>
<dbReference type="PANTHER" id="PTHR34975">
    <property type="entry name" value="SPORE GERMINATION PROTEIN A2"/>
    <property type="match status" value="1"/>
</dbReference>
<dbReference type="EMBL" id="CAADRN010000365">
    <property type="protein sequence ID" value="VFU19001.1"/>
    <property type="molecule type" value="Genomic_DNA"/>
</dbReference>
<accession>A0A485M5X6</accession>
<evidence type="ECO:0000256" key="2">
    <source>
        <dbReference type="ARBA" id="ARBA00022448"/>
    </source>
</evidence>
<feature type="transmembrane region" description="Helical" evidence="6">
    <location>
        <begin position="52"/>
        <end position="76"/>
    </location>
</feature>
<reference evidence="7" key="1">
    <citation type="submission" date="2019-03" db="EMBL/GenBank/DDBJ databases">
        <authorList>
            <person name="Hao L."/>
        </authorList>
    </citation>
    <scope>NUCLEOTIDE SEQUENCE</scope>
</reference>
<feature type="transmembrane region" description="Helical" evidence="6">
    <location>
        <begin position="158"/>
        <end position="178"/>
    </location>
</feature>
<evidence type="ECO:0000313" key="7">
    <source>
        <dbReference type="EMBL" id="VFU19001.1"/>
    </source>
</evidence>
<organism evidence="7">
    <name type="scientific">anaerobic digester metagenome</name>
    <dbReference type="NCBI Taxonomy" id="1263854"/>
    <lineage>
        <taxon>unclassified sequences</taxon>
        <taxon>metagenomes</taxon>
        <taxon>ecological metagenomes</taxon>
    </lineage>
</organism>
<dbReference type="NCBIfam" id="TIGR00912">
    <property type="entry name" value="2A0309"/>
    <property type="match status" value="1"/>
</dbReference>
<evidence type="ECO:0000256" key="1">
    <source>
        <dbReference type="ARBA" id="ARBA00004141"/>
    </source>
</evidence>
<dbReference type="GO" id="GO:0016020">
    <property type="term" value="C:membrane"/>
    <property type="evidence" value="ECO:0007669"/>
    <property type="project" value="UniProtKB-SubCell"/>
</dbReference>
<keyword evidence="4 6" id="KW-1133">Transmembrane helix</keyword>
<dbReference type="Pfam" id="PF03845">
    <property type="entry name" value="Spore_permease"/>
    <property type="match status" value="1"/>
</dbReference>
<feature type="transmembrane region" description="Helical" evidence="6">
    <location>
        <begin position="315"/>
        <end position="332"/>
    </location>
</feature>
<dbReference type="InterPro" id="IPR004761">
    <property type="entry name" value="Spore_GerAB"/>
</dbReference>
<feature type="transmembrane region" description="Helical" evidence="6">
    <location>
        <begin position="88"/>
        <end position="110"/>
    </location>
</feature>
<keyword evidence="5 6" id="KW-0472">Membrane</keyword>
<evidence type="ECO:0000256" key="4">
    <source>
        <dbReference type="ARBA" id="ARBA00022989"/>
    </source>
</evidence>
<proteinExistence type="predicted"/>
<name>A0A485M5X6_9ZZZZ</name>
<feature type="transmembrane region" description="Helical" evidence="6">
    <location>
        <begin position="282"/>
        <end position="303"/>
    </location>
</feature>
<feature type="transmembrane region" description="Helical" evidence="6">
    <location>
        <begin position="20"/>
        <end position="46"/>
    </location>
</feature>
<dbReference type="GO" id="GO:0009847">
    <property type="term" value="P:spore germination"/>
    <property type="evidence" value="ECO:0007669"/>
    <property type="project" value="InterPro"/>
</dbReference>
<keyword evidence="3 6" id="KW-0812">Transmembrane</keyword>
<dbReference type="AlphaFoldDB" id="A0A485M5X6"/>